<evidence type="ECO:0000313" key="3">
    <source>
        <dbReference type="EMBL" id="CAC5389113.1"/>
    </source>
</evidence>
<gene>
    <name evidence="3" type="ORF">MCOR_24326</name>
</gene>
<feature type="compositionally biased region" description="Basic and acidic residues" evidence="1">
    <location>
        <begin position="554"/>
        <end position="568"/>
    </location>
</feature>
<dbReference type="EMBL" id="CACVKT020004322">
    <property type="protein sequence ID" value="CAC5389113.1"/>
    <property type="molecule type" value="Genomic_DNA"/>
</dbReference>
<dbReference type="Proteomes" id="UP000507470">
    <property type="component" value="Unassembled WGS sequence"/>
</dbReference>
<sequence length="590" mass="65141">MADDAGHKAMLYFLEILMNSATPYTISQLAGRFGSRNFTPDMRQCAGGNEAGLKKFLQKYPSLFAVNGNLVSLNDGSNDLGKSNFRESSPASSNPQEVSTETEAVQYFRSKMLKKGEQWMATASLAGHLSQAPPDIRECVGPQNEFKQWILRHPLIFEIKGDMVGLKDNITYSAVNPNAEPFLEDSALTSRFNQERDQLLLQSTPKLKKRPKSLDMLEPRSPLMSPRSPAIKSVITPGSAKSGPTEMTANQYKAVMFIKGIIEKKGDMKLSSLTGHFSQAPESLRNTIGWTKQDLEKFLLSHANIFVVAEDETVSVIKNARLNVFITGSRPQTSPKPTVTGRKGRIYHVAKLWGIIDLGRHEHVFIDRSIFGKHIDDLNKLLHVGEMCCFDAIPAPKGSRARWRAIKVWKEHESIEDLIEKVATQLQLPMDGIPFKEPPSPLTNIDEEMRQIIPELNDSTIASTPVSVGGVNYAFGDAAPSGAGIVPVWNFKHAELAGLRDVDELDLSDEGESPSLSMVAERYYMNRSVLGDSPRDGEDESTTKENSGTLNGEVGKEGKSENTQKKTSEAGCQTIVTGEVLATQLFHEEF</sequence>
<accession>A0A6J8BYR7</accession>
<dbReference type="InterPro" id="IPR056589">
    <property type="entry name" value="WH_Egal-1"/>
</dbReference>
<proteinExistence type="predicted"/>
<feature type="domain" description="Egal-1 winged helix" evidence="2">
    <location>
        <begin position="252"/>
        <end position="318"/>
    </location>
</feature>
<evidence type="ECO:0000256" key="1">
    <source>
        <dbReference type="SAM" id="MobiDB-lite"/>
    </source>
</evidence>
<reference evidence="3 4" key="1">
    <citation type="submission" date="2020-06" db="EMBL/GenBank/DDBJ databases">
        <authorList>
            <person name="Li R."/>
            <person name="Bekaert M."/>
        </authorList>
    </citation>
    <scope>NUCLEOTIDE SEQUENCE [LARGE SCALE GENOMIC DNA]</scope>
    <source>
        <strain evidence="4">wild</strain>
    </source>
</reference>
<feature type="region of interest" description="Disordered" evidence="1">
    <location>
        <begin position="216"/>
        <end position="245"/>
    </location>
</feature>
<dbReference type="OrthoDB" id="26838at2759"/>
<evidence type="ECO:0000313" key="4">
    <source>
        <dbReference type="Proteomes" id="UP000507470"/>
    </source>
</evidence>
<dbReference type="AlphaFoldDB" id="A0A6J8BYR7"/>
<organism evidence="3 4">
    <name type="scientific">Mytilus coruscus</name>
    <name type="common">Sea mussel</name>
    <dbReference type="NCBI Taxonomy" id="42192"/>
    <lineage>
        <taxon>Eukaryota</taxon>
        <taxon>Metazoa</taxon>
        <taxon>Spiralia</taxon>
        <taxon>Lophotrochozoa</taxon>
        <taxon>Mollusca</taxon>
        <taxon>Bivalvia</taxon>
        <taxon>Autobranchia</taxon>
        <taxon>Pteriomorphia</taxon>
        <taxon>Mytilida</taxon>
        <taxon>Mytiloidea</taxon>
        <taxon>Mytilidae</taxon>
        <taxon>Mytilinae</taxon>
        <taxon>Mytilus</taxon>
    </lineage>
</organism>
<feature type="domain" description="Egal-1 winged helix" evidence="2">
    <location>
        <begin position="7"/>
        <end position="75"/>
    </location>
</feature>
<feature type="region of interest" description="Disordered" evidence="1">
    <location>
        <begin position="529"/>
        <end position="573"/>
    </location>
</feature>
<dbReference type="Pfam" id="PF23713">
    <property type="entry name" value="WHD_Egal"/>
    <property type="match status" value="3"/>
</dbReference>
<feature type="region of interest" description="Disordered" evidence="1">
    <location>
        <begin position="81"/>
        <end position="101"/>
    </location>
</feature>
<evidence type="ECO:0000259" key="2">
    <source>
        <dbReference type="Pfam" id="PF23713"/>
    </source>
</evidence>
<keyword evidence="4" id="KW-1185">Reference proteome</keyword>
<protein>
    <recommendedName>
        <fullName evidence="2">Egal-1 winged helix domain-containing protein</fullName>
    </recommendedName>
</protein>
<feature type="domain" description="Egal-1 winged helix" evidence="2">
    <location>
        <begin position="103"/>
        <end position="168"/>
    </location>
</feature>
<name>A0A6J8BYR7_MYTCO</name>